<comment type="caution">
    <text evidence="3">The sequence shown here is derived from an EMBL/GenBank/DDBJ whole genome shotgun (WGS) entry which is preliminary data.</text>
</comment>
<dbReference type="SMART" id="SM00184">
    <property type="entry name" value="RING"/>
    <property type="match status" value="1"/>
</dbReference>
<sequence length="887" mass="98911">MIAARLAERRRAQDEGALAASAGCGGGAASGARERVAPEAGGRAATPCPICGEPMEVARYVKRLPCDHMFHYACIDDYHRCLVVIGADSNCEFGRRATGGGAVQLTADDVLLGTHNTGAENFTSQELWRLMSMEGLAVVDSFYATGPTYFGQDHFPLLWRLRYKLHFDVPDTELEPRWDHDCMAKLLSDEGSLGLIGELERPEEAMVADLLRIQIEEIGHDLTLRKLRILHLQTQKDMSNAFPSTSHDTLADVVGAIIPDLQDQQFLSQRHKEAAMEIRAGNETTYHVPQQGAGMGDGNACELFARSFARPLGDWSRALQATNSDSLRIGETEVPLIEASTLIECPCAKQLIDLYMRDYADDVSHTHPLPDDNRLRAAALASAPNTLLNDKLSEQGGFAQNADKEVALPVFVGSGGYTATRAVLSGSILRFHGVPQAQTEYLGGVEQPTRGRGAEIRARVDATRSAWCKLGRFWNQHTALKLERMAFLRVLHSAAYSGLETNILGKKDYNRRLRIANARTELLVRRIRYRQNLARYPEASAQAVAALFGHFPALQGHSIRNILTDYRIATAFGSIDPKGLRRAYWEQESNEPLPLILTIVSVLPRPFGLKLNFRRLLRCSNTYEKCTPLPAPDLCFDVEFGRAGLEYWDSQRAAPPGGRDVLTLADNHYGSAPADVQRPEHMPIEWIQATYPVLMRLALRRELSINHLEAAAFRHVEMPSKHEVVLSMQLTAKFYGQEGARLRKEHARQIQAGQLNHAALKEYERQIKQEKPDNSKLAGNILHCRMQTTRSGEFVKVWLAVEPMQIEQVIVDSLVQLGGKHKRTRYAVDSLLGRIPLESECGFSDWLDGFPDCTYEFGRGQSERDWGYSLCAERVENFSGPLLYVLS</sequence>
<keyword evidence="1" id="KW-0479">Metal-binding</keyword>
<proteinExistence type="predicted"/>
<protein>
    <recommendedName>
        <fullName evidence="2">RING-type domain-containing protein</fullName>
    </recommendedName>
</protein>
<keyword evidence="4" id="KW-1185">Reference proteome</keyword>
<dbReference type="Pfam" id="PF17123">
    <property type="entry name" value="zf-RING_11"/>
    <property type="match status" value="1"/>
</dbReference>
<dbReference type="InterPro" id="IPR001841">
    <property type="entry name" value="Znf_RING"/>
</dbReference>
<dbReference type="Gene3D" id="3.30.40.10">
    <property type="entry name" value="Zinc/RING finger domain, C3HC4 (zinc finger)"/>
    <property type="match status" value="1"/>
</dbReference>
<name>A0ABN9VQC3_9DINO</name>
<evidence type="ECO:0000313" key="4">
    <source>
        <dbReference type="Proteomes" id="UP001189429"/>
    </source>
</evidence>
<feature type="domain" description="RING-type" evidence="2">
    <location>
        <begin position="48"/>
        <end position="95"/>
    </location>
</feature>
<evidence type="ECO:0000313" key="3">
    <source>
        <dbReference type="EMBL" id="CAK0875555.1"/>
    </source>
</evidence>
<dbReference type="CDD" id="cd16448">
    <property type="entry name" value="RING-H2"/>
    <property type="match status" value="1"/>
</dbReference>
<evidence type="ECO:0000259" key="2">
    <source>
        <dbReference type="PROSITE" id="PS50089"/>
    </source>
</evidence>
<dbReference type="SUPFAM" id="SSF57850">
    <property type="entry name" value="RING/U-box"/>
    <property type="match status" value="1"/>
</dbReference>
<dbReference type="Proteomes" id="UP001189429">
    <property type="component" value="Unassembled WGS sequence"/>
</dbReference>
<evidence type="ECO:0000256" key="1">
    <source>
        <dbReference type="PROSITE-ProRule" id="PRU00175"/>
    </source>
</evidence>
<dbReference type="EMBL" id="CAUYUJ010017527">
    <property type="protein sequence ID" value="CAK0875555.1"/>
    <property type="molecule type" value="Genomic_DNA"/>
</dbReference>
<organism evidence="3 4">
    <name type="scientific">Prorocentrum cordatum</name>
    <dbReference type="NCBI Taxonomy" id="2364126"/>
    <lineage>
        <taxon>Eukaryota</taxon>
        <taxon>Sar</taxon>
        <taxon>Alveolata</taxon>
        <taxon>Dinophyceae</taxon>
        <taxon>Prorocentrales</taxon>
        <taxon>Prorocentraceae</taxon>
        <taxon>Prorocentrum</taxon>
    </lineage>
</organism>
<dbReference type="InterPro" id="IPR013083">
    <property type="entry name" value="Znf_RING/FYVE/PHD"/>
</dbReference>
<reference evidence="3" key="1">
    <citation type="submission" date="2023-10" db="EMBL/GenBank/DDBJ databases">
        <authorList>
            <person name="Chen Y."/>
            <person name="Shah S."/>
            <person name="Dougan E. K."/>
            <person name="Thang M."/>
            <person name="Chan C."/>
        </authorList>
    </citation>
    <scope>NUCLEOTIDE SEQUENCE [LARGE SCALE GENOMIC DNA]</scope>
</reference>
<keyword evidence="1" id="KW-0862">Zinc</keyword>
<accession>A0ABN9VQC3</accession>
<gene>
    <name evidence="3" type="ORF">PCOR1329_LOCUS60199</name>
</gene>
<keyword evidence="1" id="KW-0863">Zinc-finger</keyword>
<dbReference type="PROSITE" id="PS50089">
    <property type="entry name" value="ZF_RING_2"/>
    <property type="match status" value="1"/>
</dbReference>